<dbReference type="GO" id="GO:0015768">
    <property type="term" value="P:maltose transport"/>
    <property type="evidence" value="ECO:0007669"/>
    <property type="project" value="TreeGrafter"/>
</dbReference>
<dbReference type="InterPro" id="IPR006059">
    <property type="entry name" value="SBP"/>
</dbReference>
<protein>
    <submittedName>
        <fullName evidence="4">ABC transporter substrate-binding protein</fullName>
    </submittedName>
</protein>
<dbReference type="PANTHER" id="PTHR30061:SF50">
    <property type="entry name" value="MALTOSE_MALTODEXTRIN-BINDING PERIPLASMIC PROTEIN"/>
    <property type="match status" value="1"/>
</dbReference>
<evidence type="ECO:0000256" key="2">
    <source>
        <dbReference type="ARBA" id="ARBA00022448"/>
    </source>
</evidence>
<proteinExistence type="inferred from homology"/>
<dbReference type="AlphaFoldDB" id="A0AAJ1AFN2"/>
<evidence type="ECO:0000256" key="3">
    <source>
        <dbReference type="ARBA" id="ARBA00022729"/>
    </source>
</evidence>
<comment type="caution">
    <text evidence="4">The sequence shown here is derived from an EMBL/GenBank/DDBJ whole genome shotgun (WGS) entry which is preliminary data.</text>
</comment>
<keyword evidence="2" id="KW-0813">Transport</keyword>
<dbReference type="Gene3D" id="3.40.190.10">
    <property type="entry name" value="Periplasmic binding protein-like II"/>
    <property type="match status" value="2"/>
</dbReference>
<sequence length="431" mass="48328">MRSRISRLGFGAFFIIVLSILTGCTRDEGIKDIEGGARIVFAHFKVPSPETLSGLIEAFERQNPGVKVIEEILPTSTDQQHQFYVTALEGRSAAFDVFALDVIWIQEFARAGWLLDLTPRLGADRLAGFLPGPVEAATYKDRIYAVPWFANAGILYFRKDLLWKYGFAPPRTFTELSHQARVILEGERDSNLKGFVWQGKQYEGLICVALEFIHGNGGAVLDGRQSALRDKQAVEALQLMHDLIAVDKISPHLVTSADEEATRHLFGAGRAIFMRNWPYALALYEQEDSKVRGRVDIAPLPSFEGYQSAPTLGGWLLGVNRFSTRSDLARKLVEFLTSQSVQKVLAIKLGFPPARHALYHDAELKMANPFIPPLYEAMRRARPRPVTPFYLMISQLLQPELSAAIMGVKPPERALEDASRLIEHILKLERE</sequence>
<dbReference type="GO" id="GO:1901982">
    <property type="term" value="F:maltose binding"/>
    <property type="evidence" value="ECO:0007669"/>
    <property type="project" value="TreeGrafter"/>
</dbReference>
<comment type="similarity">
    <text evidence="1">Belongs to the bacterial solute-binding protein 1 family.</text>
</comment>
<dbReference type="GO" id="GO:0042956">
    <property type="term" value="P:maltodextrin transmembrane transport"/>
    <property type="evidence" value="ECO:0007669"/>
    <property type="project" value="TreeGrafter"/>
</dbReference>
<evidence type="ECO:0000313" key="4">
    <source>
        <dbReference type="EMBL" id="MBZ0158675.1"/>
    </source>
</evidence>
<dbReference type="GO" id="GO:0055052">
    <property type="term" value="C:ATP-binding cassette (ABC) transporter complex, substrate-binding subunit-containing"/>
    <property type="evidence" value="ECO:0007669"/>
    <property type="project" value="TreeGrafter"/>
</dbReference>
<dbReference type="Pfam" id="PF01547">
    <property type="entry name" value="SBP_bac_1"/>
    <property type="match status" value="1"/>
</dbReference>
<keyword evidence="3" id="KW-0732">Signal</keyword>
<dbReference type="PANTHER" id="PTHR30061">
    <property type="entry name" value="MALTOSE-BINDING PERIPLASMIC PROTEIN"/>
    <property type="match status" value="1"/>
</dbReference>
<dbReference type="PROSITE" id="PS51257">
    <property type="entry name" value="PROKAR_LIPOPROTEIN"/>
    <property type="match status" value="1"/>
</dbReference>
<reference evidence="4 5" key="1">
    <citation type="journal article" date="2021" name="bioRxiv">
        <title>Unraveling nitrogen, sulfur and carbon metabolic pathways and microbial community transcriptional responses to substrate deprivation and toxicity stresses in a bioreactor mimicking anoxic brackish coastal sediment conditions.</title>
        <authorList>
            <person name="Martins P.D."/>
            <person name="Echeveste M.J."/>
            <person name="Arshad A."/>
            <person name="Kurth J."/>
            <person name="Ouboter H."/>
            <person name="Jetten M.S.M."/>
            <person name="Welte C.U."/>
        </authorList>
    </citation>
    <scope>NUCLEOTIDE SEQUENCE [LARGE SCALE GENOMIC DNA]</scope>
    <source>
        <strain evidence="4">MAG_38</strain>
    </source>
</reference>
<dbReference type="CDD" id="cd14750">
    <property type="entry name" value="PBP2_TMBP"/>
    <property type="match status" value="1"/>
</dbReference>
<evidence type="ECO:0000313" key="5">
    <source>
        <dbReference type="Proteomes" id="UP001197609"/>
    </source>
</evidence>
<name>A0AAJ1AFN2_9BACT</name>
<evidence type="ECO:0000256" key="1">
    <source>
        <dbReference type="ARBA" id="ARBA00008520"/>
    </source>
</evidence>
<dbReference type="SUPFAM" id="SSF53850">
    <property type="entry name" value="Periplasmic binding protein-like II"/>
    <property type="match status" value="1"/>
</dbReference>
<dbReference type="EMBL" id="JAIOIU010000012">
    <property type="protein sequence ID" value="MBZ0158675.1"/>
    <property type="molecule type" value="Genomic_DNA"/>
</dbReference>
<accession>A0AAJ1AFN2</accession>
<dbReference type="Proteomes" id="UP001197609">
    <property type="component" value="Unassembled WGS sequence"/>
</dbReference>
<gene>
    <name evidence="4" type="ORF">K8G79_00760</name>
</gene>
<organism evidence="4 5">
    <name type="scientific">Candidatus Methylomirabilis tolerans</name>
    <dbReference type="NCBI Taxonomy" id="3123416"/>
    <lineage>
        <taxon>Bacteria</taxon>
        <taxon>Candidatus Methylomirabilota</taxon>
        <taxon>Candidatus Methylomirabilia</taxon>
        <taxon>Candidatus Methylomirabilales</taxon>
        <taxon>Candidatus Methylomirabilaceae</taxon>
        <taxon>Candidatus Methylomirabilis</taxon>
    </lineage>
</organism>